<dbReference type="GO" id="GO:0046872">
    <property type="term" value="F:metal ion binding"/>
    <property type="evidence" value="ECO:0007669"/>
    <property type="project" value="UniProtKB-KW"/>
</dbReference>
<dbReference type="Proteomes" id="UP000018458">
    <property type="component" value="Unassembled WGS sequence"/>
</dbReference>
<feature type="binding site" evidence="3">
    <location>
        <position position="65"/>
    </location>
    <ligand>
        <name>a divalent metal cation</name>
        <dbReference type="ChEBI" id="CHEBI:60240"/>
        <label>1</label>
    </ligand>
</feature>
<dbReference type="InterPro" id="IPR036069">
    <property type="entry name" value="DUF34/NIF3_sf"/>
</dbReference>
<dbReference type="STRING" id="762983.HMPREF9444_00918"/>
<proteinExistence type="inferred from homology"/>
<dbReference type="PANTHER" id="PTHR13799">
    <property type="entry name" value="NGG1 INTERACTING FACTOR 3"/>
    <property type="match status" value="1"/>
</dbReference>
<dbReference type="InterPro" id="IPR002678">
    <property type="entry name" value="DUF34/NIF3"/>
</dbReference>
<dbReference type="Gene3D" id="3.40.1390.30">
    <property type="entry name" value="NIF3 (NGG1p interacting factor 3)-like"/>
    <property type="match status" value="2"/>
</dbReference>
<dbReference type="SUPFAM" id="SSF102705">
    <property type="entry name" value="NIF3 (NGG1p interacting factor 3)-like"/>
    <property type="match status" value="1"/>
</dbReference>
<accession>E8LJN5</accession>
<comment type="caution">
    <text evidence="4">The sequence shown here is derived from an EMBL/GenBank/DDBJ whole genome shotgun (WGS) entry which is preliminary data.</text>
</comment>
<keyword evidence="2 3" id="KW-0479">Metal-binding</keyword>
<dbReference type="AlphaFoldDB" id="E8LJN5"/>
<keyword evidence="5" id="KW-1185">Reference proteome</keyword>
<dbReference type="RefSeq" id="WP_009143123.1">
    <property type="nucleotide sequence ID" value="NZ_GL830979.1"/>
</dbReference>
<feature type="binding site" evidence="3">
    <location>
        <position position="226"/>
    </location>
    <ligand>
        <name>a divalent metal cation</name>
        <dbReference type="ChEBI" id="CHEBI:60240"/>
        <label>1</label>
    </ligand>
</feature>
<dbReference type="NCBIfam" id="TIGR00486">
    <property type="entry name" value="YbgI_SA1388"/>
    <property type="match status" value="1"/>
</dbReference>
<dbReference type="eggNOG" id="COG0327">
    <property type="taxonomic scope" value="Bacteria"/>
</dbReference>
<sequence>MQRSKLINYLDEYLQAKDFAYDPSVNGLQIEGFDEVEVVATSADASLDSIDAACELGADTLIVHHGLLWQGDDRSITGTFKDRVNAALEANLNLIAYHLPLDAHPKIGNNAFLCLLLGDGFSDYIVKGDKSSIAMRKVLNKPKSVGEICALLCKKLDCRVGIVGNVSEDFLLNDFAVCSGSGGSVIDKCRSPSFDALITGEINEQTYNAAIESGTVVFIVGHHASEQDGVRLLGENLAKTFNLTHHHLHFAYEKNIAWFE</sequence>
<evidence type="ECO:0000313" key="4">
    <source>
        <dbReference type="EMBL" id="EFY07333.1"/>
    </source>
</evidence>
<evidence type="ECO:0000256" key="2">
    <source>
        <dbReference type="ARBA" id="ARBA00022723"/>
    </source>
</evidence>
<reference evidence="4 5" key="1">
    <citation type="submission" date="2011-01" db="EMBL/GenBank/DDBJ databases">
        <authorList>
            <person name="Weinstock G."/>
            <person name="Sodergren E."/>
            <person name="Clifton S."/>
            <person name="Fulton L."/>
            <person name="Fulton B."/>
            <person name="Courtney L."/>
            <person name="Fronick C."/>
            <person name="Harrison M."/>
            <person name="Strong C."/>
            <person name="Farmer C."/>
            <person name="Delahaunty K."/>
            <person name="Markovic C."/>
            <person name="Hall O."/>
            <person name="Minx P."/>
            <person name="Tomlinson C."/>
            <person name="Mitreva M."/>
            <person name="Hou S."/>
            <person name="Chen J."/>
            <person name="Wollam A."/>
            <person name="Pepin K.H."/>
            <person name="Johnson M."/>
            <person name="Bhonagiri V."/>
            <person name="Zhang X."/>
            <person name="Suruliraj S."/>
            <person name="Warren W."/>
            <person name="Chinwalla A."/>
            <person name="Mardis E.R."/>
            <person name="Wilson R.K."/>
        </authorList>
    </citation>
    <scope>NUCLEOTIDE SEQUENCE [LARGE SCALE GENOMIC DNA]</scope>
    <source>
        <strain evidence="5">DSM 22608 / JCM 16073 / KCTC 15190 / YIT 12066</strain>
    </source>
</reference>
<dbReference type="Pfam" id="PF01784">
    <property type="entry name" value="DUF34_NIF3"/>
    <property type="match status" value="1"/>
</dbReference>
<dbReference type="OrthoDB" id="9800881at2"/>
<evidence type="ECO:0000313" key="5">
    <source>
        <dbReference type="Proteomes" id="UP000018458"/>
    </source>
</evidence>
<dbReference type="EMBL" id="AEVO01000042">
    <property type="protein sequence ID" value="EFY07333.1"/>
    <property type="molecule type" value="Genomic_DNA"/>
</dbReference>
<feature type="binding site" evidence="3">
    <location>
        <position position="222"/>
    </location>
    <ligand>
        <name>a divalent metal cation</name>
        <dbReference type="ChEBI" id="CHEBI:60240"/>
        <label>1</label>
    </ligand>
</feature>
<gene>
    <name evidence="4" type="ORF">HMPREF9444_00918</name>
</gene>
<feature type="binding site" evidence="3">
    <location>
        <position position="64"/>
    </location>
    <ligand>
        <name>a divalent metal cation</name>
        <dbReference type="ChEBI" id="CHEBI:60240"/>
        <label>2</label>
    </ligand>
</feature>
<organism evidence="4 5">
    <name type="scientific">Succinatimonas hippei (strain DSM 22608 / JCM 16073 / KCTC 15190 / YIT 12066)</name>
    <dbReference type="NCBI Taxonomy" id="762983"/>
    <lineage>
        <taxon>Bacteria</taxon>
        <taxon>Pseudomonadati</taxon>
        <taxon>Pseudomonadota</taxon>
        <taxon>Gammaproteobacteria</taxon>
        <taxon>Aeromonadales</taxon>
        <taxon>Succinivibrionaceae</taxon>
        <taxon>Succinatimonas</taxon>
    </lineage>
</organism>
<name>E8LJN5_SUCHY</name>
<evidence type="ECO:0000256" key="3">
    <source>
        <dbReference type="PIRSR" id="PIRSR602678-1"/>
    </source>
</evidence>
<evidence type="ECO:0000256" key="1">
    <source>
        <dbReference type="ARBA" id="ARBA00006964"/>
    </source>
</evidence>
<dbReference type="PANTHER" id="PTHR13799:SF14">
    <property type="entry name" value="GTP CYCLOHYDROLASE 1 TYPE 2 HOMOLOG"/>
    <property type="match status" value="1"/>
</dbReference>
<dbReference type="HOGENOM" id="CLU_037423_3_0_6"/>
<dbReference type="GO" id="GO:0005737">
    <property type="term" value="C:cytoplasm"/>
    <property type="evidence" value="ECO:0007669"/>
    <property type="project" value="TreeGrafter"/>
</dbReference>
<comment type="similarity">
    <text evidence="1">Belongs to the GTP cyclohydrolase I type 2/NIF3 family.</text>
</comment>
<protein>
    <submittedName>
        <fullName evidence="4">Dinuclear metal center protein, YbgI family</fullName>
    </submittedName>
</protein>
<feature type="binding site" evidence="3">
    <location>
        <position position="102"/>
    </location>
    <ligand>
        <name>a divalent metal cation</name>
        <dbReference type="ChEBI" id="CHEBI:60240"/>
        <label>1</label>
    </ligand>
</feature>